<keyword evidence="2" id="KW-0472">Membrane</keyword>
<evidence type="ECO:0000313" key="4">
    <source>
        <dbReference type="EMBL" id="PWW17617.1"/>
    </source>
</evidence>
<sequence>MKKLKRTFLSLAAIAVLLLMNPGFLAIQVHAWDNWTSQPQWNNPAWSQPGWTTPPDWKDPAWTTPPEWQDPSWKTSPEWNDSNWKNAPEWNNTTQWNNSPWQTRPEWSKDPANPDQTGPGVNPNNPSTSPDGTNSPNQDRKLPGPPYNPDYKNPGLETLDQIDQTIKQPSGKDEKTASEDESFFNFENMKPKDAISFAVKDVIGGTADLAVQVVTENKELTLKDLLNNRKSIYLSGFKSLTKGDTTVDFLYNSADAVTGAKGVYDSFNTFKGYKAYQDLMKTGNVIAAAQKYDELLQAGKTFTPANAVVSAIAMPFTIMDTVENVGKFNEAKNTGEKVSVGMDLVGNAGGIISGAAAGVALIPGAQPIAAGMLVVGGALSLASLGYKIYSNREKVVKDVKKKFKKAKEKVTGFFKSVFGG</sequence>
<feature type="chain" id="PRO_5016147173" evidence="3">
    <location>
        <begin position="32"/>
        <end position="420"/>
    </location>
</feature>
<feature type="region of interest" description="Disordered" evidence="1">
    <location>
        <begin position="42"/>
        <end position="156"/>
    </location>
</feature>
<feature type="compositionally biased region" description="Polar residues" evidence="1">
    <location>
        <begin position="42"/>
        <end position="51"/>
    </location>
</feature>
<dbReference type="EMBL" id="QGTW01000024">
    <property type="protein sequence ID" value="PWW17617.1"/>
    <property type="molecule type" value="Genomic_DNA"/>
</dbReference>
<dbReference type="OrthoDB" id="2936831at2"/>
<evidence type="ECO:0000256" key="2">
    <source>
        <dbReference type="SAM" id="Phobius"/>
    </source>
</evidence>
<feature type="compositionally biased region" description="Polar residues" evidence="1">
    <location>
        <begin position="72"/>
        <end position="102"/>
    </location>
</feature>
<protein>
    <submittedName>
        <fullName evidence="4">Uncharacterized protein</fullName>
    </submittedName>
</protein>
<name>A0A2V2ZE19_9BACI</name>
<evidence type="ECO:0000256" key="1">
    <source>
        <dbReference type="SAM" id="MobiDB-lite"/>
    </source>
</evidence>
<feature type="signal peptide" evidence="3">
    <location>
        <begin position="1"/>
        <end position="31"/>
    </location>
</feature>
<dbReference type="RefSeq" id="WP_110067711.1">
    <property type="nucleotide sequence ID" value="NZ_QGTW01000024.1"/>
</dbReference>
<proteinExistence type="predicted"/>
<accession>A0A2V2ZE19</accession>
<dbReference type="AlphaFoldDB" id="A0A2V2ZE19"/>
<feature type="compositionally biased region" description="Polar residues" evidence="1">
    <location>
        <begin position="122"/>
        <end position="137"/>
    </location>
</feature>
<organism evidence="4 5">
    <name type="scientific">Cytobacillus oceanisediminis</name>
    <dbReference type="NCBI Taxonomy" id="665099"/>
    <lineage>
        <taxon>Bacteria</taxon>
        <taxon>Bacillati</taxon>
        <taxon>Bacillota</taxon>
        <taxon>Bacilli</taxon>
        <taxon>Bacillales</taxon>
        <taxon>Bacillaceae</taxon>
        <taxon>Cytobacillus</taxon>
    </lineage>
</organism>
<dbReference type="Proteomes" id="UP000247150">
    <property type="component" value="Unassembled WGS sequence"/>
</dbReference>
<feature type="transmembrane region" description="Helical" evidence="2">
    <location>
        <begin position="368"/>
        <end position="389"/>
    </location>
</feature>
<evidence type="ECO:0000256" key="3">
    <source>
        <dbReference type="SAM" id="SignalP"/>
    </source>
</evidence>
<keyword evidence="2" id="KW-0812">Transmembrane</keyword>
<keyword evidence="3" id="KW-0732">Signal</keyword>
<gene>
    <name evidence="4" type="ORF">DFO73_12419</name>
</gene>
<keyword evidence="2" id="KW-1133">Transmembrane helix</keyword>
<evidence type="ECO:0000313" key="5">
    <source>
        <dbReference type="Proteomes" id="UP000247150"/>
    </source>
</evidence>
<comment type="caution">
    <text evidence="4">The sequence shown here is derived from an EMBL/GenBank/DDBJ whole genome shotgun (WGS) entry which is preliminary data.</text>
</comment>
<reference evidence="4 5" key="1">
    <citation type="submission" date="2018-05" db="EMBL/GenBank/DDBJ databases">
        <title>Freshwater and sediment microbial communities from various areas in North America, analyzing microbe dynamics in response to fracking.</title>
        <authorList>
            <person name="Lamendella R."/>
        </authorList>
    </citation>
    <scope>NUCLEOTIDE SEQUENCE [LARGE SCALE GENOMIC DNA]</scope>
    <source>
        <strain evidence="4 5">15_TX</strain>
    </source>
</reference>